<feature type="domain" description="Helicase C-terminal" evidence="11">
    <location>
        <begin position="481"/>
        <end position="635"/>
    </location>
</feature>
<dbReference type="EMBL" id="VMRY01000010">
    <property type="protein sequence ID" value="TVT58060.1"/>
    <property type="molecule type" value="Genomic_DNA"/>
</dbReference>
<keyword evidence="2 9" id="KW-0378">Hydrolase</keyword>
<keyword evidence="5 9" id="KW-0805">Transcription regulation</keyword>
<dbReference type="Pfam" id="PF18339">
    <property type="entry name" value="Tudor_1_RapA"/>
    <property type="match status" value="1"/>
</dbReference>
<evidence type="ECO:0000256" key="2">
    <source>
        <dbReference type="ARBA" id="ARBA00022801"/>
    </source>
</evidence>
<evidence type="ECO:0000256" key="4">
    <source>
        <dbReference type="ARBA" id="ARBA00022840"/>
    </source>
</evidence>
<dbReference type="HAMAP" id="MF_01821">
    <property type="entry name" value="Helicase_RapA"/>
    <property type="match status" value="1"/>
</dbReference>
<evidence type="ECO:0000256" key="9">
    <source>
        <dbReference type="HAMAP-Rule" id="MF_01821"/>
    </source>
</evidence>
<evidence type="ECO:0000259" key="10">
    <source>
        <dbReference type="PROSITE" id="PS51192"/>
    </source>
</evidence>
<dbReference type="InterPro" id="IPR001650">
    <property type="entry name" value="Helicase_C-like"/>
</dbReference>
<dbReference type="SUPFAM" id="SSF52540">
    <property type="entry name" value="P-loop containing nucleoside triphosphate hydrolases"/>
    <property type="match status" value="2"/>
</dbReference>
<dbReference type="EC" id="3.6.4.-" evidence="9"/>
<dbReference type="PROSITE" id="PS51194">
    <property type="entry name" value="HELICASE_CTER"/>
    <property type="match status" value="1"/>
</dbReference>
<evidence type="ECO:0000313" key="12">
    <source>
        <dbReference type="EMBL" id="TVT58060.1"/>
    </source>
</evidence>
<dbReference type="Gene3D" id="3.40.50.300">
    <property type="entry name" value="P-loop containing nucleotide triphosphate hydrolases"/>
    <property type="match status" value="1"/>
</dbReference>
<comment type="caution">
    <text evidence="12">The sequence shown here is derived from an EMBL/GenBank/DDBJ whole genome shotgun (WGS) entry which is preliminary data.</text>
</comment>
<dbReference type="SMART" id="SM00487">
    <property type="entry name" value="DEXDc"/>
    <property type="match status" value="1"/>
</dbReference>
<evidence type="ECO:0000256" key="3">
    <source>
        <dbReference type="ARBA" id="ARBA00022806"/>
    </source>
</evidence>
<keyword evidence="7 9" id="KW-0010">Activator</keyword>
<dbReference type="AlphaFoldDB" id="A0A558DAM0"/>
<evidence type="ECO:0000256" key="8">
    <source>
        <dbReference type="ARBA" id="ARBA00023163"/>
    </source>
</evidence>
<feature type="short sequence motif" description="DEAH box" evidence="9">
    <location>
        <begin position="283"/>
        <end position="286"/>
    </location>
</feature>
<sequence length="958" mass="107644">MPDPDFSLGQCWISDTELELGLGIITETSMRTVTLRFFAADTIRTYATENAPLTRVQFQAGDIVESNQGWKLTVQSVQLTGQLITYHGLLEDGKEASLPETSLNPFMQFNRPQARLFAGQLDKNSSYELRRETLLHRQRLEHSELLGLGGARTELLPHQLYIAHTAGRRLAPRVLLADEVGLGKTIEACLILHTQLLTGRAQRALIVVPDPLLHQWLVELLRRFNLSFSLFDEERCQAIDASGQDENPFLAEQLILCGLGLFTENSSRLTQAIAGEWDILIVDEAHHLEWSEECPSPAYMAIEQLARQTPGVLLLTATPEQLGRAGHFARLRLLDPDRFHSLSLFEQEQTHYQPIADAAANLINDQPISKQEHDLLLETLGRNPAEPLLAQLSSTTCTSEQRHAARTQLTNLLLDRHGTGRGMFRNTRDRVKGFTPRALHSYPLTPPTTYLEIDAPITGQLQPERFAPGTAGSEWWRTDPRVSWLISLLQQHRQEKMLLICAHATTARDLELALRVREGISAALFHETMSIIERDRAAAWFADQEQGCQILICSEIGSEGRNFQFAHHLILFDLPENPDLLEQRIGRLDRIGQKAQVELHAPYFKGTAQEVLLRWYHEGLNAFVHTCQSGLPVLEQLRPALHQAFEDAGSDPDSLTLLLKTTSELHKEVTQALRQGRDHLLELNSCREQEAAELVAQLTLADETSTLAGYMDQLLNAFGVESEPHSSHSLVIRPGQHMLTEHFPHLPDDGVTVTFDRTTALTHEEWQFLTWEHPMVRAAIEMVLESGHGNVTATGIHHPVIPAGSMALEMLFVLECPAPRLLQVGRFLPPTLLRLLVDQNLKERSATIDMSDHPDALTPLPKSVVQKIVTPLRQRIQAMILLGEQLAEKQARTILRGAIDVMHSRYAEEQSRMAALSKINPHVQQRDIDQLNEIEGALRQHLDSSRVRLDSIRLAIGI</sequence>
<keyword evidence="8 9" id="KW-0804">Transcription</keyword>
<evidence type="ECO:0000256" key="5">
    <source>
        <dbReference type="ARBA" id="ARBA00023015"/>
    </source>
</evidence>
<dbReference type="PROSITE" id="PS51192">
    <property type="entry name" value="HELICASE_ATP_BIND_1"/>
    <property type="match status" value="1"/>
</dbReference>
<dbReference type="CDD" id="cd18793">
    <property type="entry name" value="SF2_C_SNF"/>
    <property type="match status" value="1"/>
</dbReference>
<dbReference type="GO" id="GO:0016817">
    <property type="term" value="F:hydrolase activity, acting on acid anhydrides"/>
    <property type="evidence" value="ECO:0007669"/>
    <property type="project" value="InterPro"/>
</dbReference>
<keyword evidence="3 9" id="KW-0347">Helicase</keyword>
<dbReference type="InterPro" id="IPR000330">
    <property type="entry name" value="SNF2_N"/>
</dbReference>
<proteinExistence type="inferred from homology"/>
<comment type="similarity">
    <text evidence="9">Belongs to the SNF2/RAD54 helicase family. RapA subfamily.</text>
</comment>
<dbReference type="InterPro" id="IPR023949">
    <property type="entry name" value="Helicase_RapA"/>
</dbReference>
<keyword evidence="6 9" id="KW-0238">DNA-binding</keyword>
<dbReference type="InterPro" id="IPR027417">
    <property type="entry name" value="P-loop_NTPase"/>
</dbReference>
<dbReference type="GO" id="GO:0004386">
    <property type="term" value="F:helicase activity"/>
    <property type="evidence" value="ECO:0007669"/>
    <property type="project" value="UniProtKB-UniRule"/>
</dbReference>
<dbReference type="Proteomes" id="UP000317355">
    <property type="component" value="Unassembled WGS sequence"/>
</dbReference>
<dbReference type="Gene3D" id="2.30.30.140">
    <property type="match status" value="1"/>
</dbReference>
<reference evidence="12 13" key="1">
    <citation type="submission" date="2019-07" db="EMBL/GenBank/DDBJ databases">
        <title>The pathways for chlorine oxyanion respiration interact through the shared metabolite chlorate.</title>
        <authorList>
            <person name="Barnum T.P."/>
            <person name="Cheng Y."/>
            <person name="Hill K.A."/>
            <person name="Lucas L.N."/>
            <person name="Carlson H.K."/>
            <person name="Coates J.D."/>
        </authorList>
    </citation>
    <scope>NUCLEOTIDE SEQUENCE [LARGE SCALE GENOMIC DNA]</scope>
    <source>
        <strain evidence="12">BK-3</strain>
    </source>
</reference>
<dbReference type="PANTHER" id="PTHR45766">
    <property type="entry name" value="DNA ANNEALING HELICASE AND ENDONUCLEASE ZRANB3 FAMILY MEMBER"/>
    <property type="match status" value="1"/>
</dbReference>
<gene>
    <name evidence="9 12" type="primary">rapA</name>
    <name evidence="12" type="ORF">FHK82_04920</name>
</gene>
<keyword evidence="4 9" id="KW-0067">ATP-binding</keyword>
<keyword evidence="1 9" id="KW-0547">Nucleotide-binding</keyword>
<dbReference type="GO" id="GO:0005524">
    <property type="term" value="F:ATP binding"/>
    <property type="evidence" value="ECO:0007669"/>
    <property type="project" value="UniProtKB-UniRule"/>
</dbReference>
<dbReference type="InterPro" id="IPR057342">
    <property type="entry name" value="DEXDc_RapA"/>
</dbReference>
<dbReference type="Pfam" id="PF00176">
    <property type="entry name" value="SNF2-rel_dom"/>
    <property type="match status" value="1"/>
</dbReference>
<comment type="subunit">
    <text evidence="9">Interacts with the RNAP. Has a higher affinity for the core RNAP than for the holoenzyme. Its ATPase activity is stimulated by binding to RNAP.</text>
</comment>
<feature type="binding site" evidence="9">
    <location>
        <begin position="178"/>
        <end position="185"/>
    </location>
    <ligand>
        <name>ATP</name>
        <dbReference type="ChEBI" id="CHEBI:30616"/>
    </ligand>
</feature>
<dbReference type="Gene3D" id="3.30.360.80">
    <property type="match status" value="1"/>
</dbReference>
<evidence type="ECO:0000259" key="11">
    <source>
        <dbReference type="PROSITE" id="PS51194"/>
    </source>
</evidence>
<dbReference type="InterPro" id="IPR040765">
    <property type="entry name" value="Tudor_1_RapA"/>
</dbReference>
<dbReference type="Pfam" id="PF00271">
    <property type="entry name" value="Helicase_C"/>
    <property type="match status" value="1"/>
</dbReference>
<dbReference type="InterPro" id="IPR049730">
    <property type="entry name" value="SNF2/RAD54-like_C"/>
</dbReference>
<dbReference type="InterPro" id="IPR022737">
    <property type="entry name" value="RapA_C"/>
</dbReference>
<protein>
    <recommendedName>
        <fullName evidence="9">RNA polymerase-associated protein RapA</fullName>
        <ecNumber evidence="9">3.6.4.-</ecNumber>
    </recommendedName>
    <alternativeName>
        <fullName evidence="9">ATP-dependent helicase HepA</fullName>
    </alternativeName>
</protein>
<dbReference type="InterPro" id="IPR038718">
    <property type="entry name" value="SNF2-like_sf"/>
</dbReference>
<dbReference type="PANTHER" id="PTHR45766:SF6">
    <property type="entry name" value="SWI_SNF-RELATED MATRIX-ASSOCIATED ACTIN-DEPENDENT REGULATOR OF CHROMATIN SUBFAMILY A-LIKE PROTEIN 1"/>
    <property type="match status" value="1"/>
</dbReference>
<dbReference type="Pfam" id="PF12137">
    <property type="entry name" value="RapA_C"/>
    <property type="match status" value="1"/>
</dbReference>
<dbReference type="Gene3D" id="6.10.140.1500">
    <property type="match status" value="1"/>
</dbReference>
<evidence type="ECO:0000256" key="6">
    <source>
        <dbReference type="ARBA" id="ARBA00023125"/>
    </source>
</evidence>
<dbReference type="CDD" id="cd18011">
    <property type="entry name" value="DEXDc_RapA"/>
    <property type="match status" value="1"/>
</dbReference>
<feature type="domain" description="Helicase ATP-binding" evidence="10">
    <location>
        <begin position="165"/>
        <end position="337"/>
    </location>
</feature>
<dbReference type="Gene3D" id="6.10.140.2230">
    <property type="match status" value="1"/>
</dbReference>
<dbReference type="GO" id="GO:0006355">
    <property type="term" value="P:regulation of DNA-templated transcription"/>
    <property type="evidence" value="ECO:0007669"/>
    <property type="project" value="UniProtKB-UniRule"/>
</dbReference>
<dbReference type="GO" id="GO:0003677">
    <property type="term" value="F:DNA binding"/>
    <property type="evidence" value="ECO:0007669"/>
    <property type="project" value="UniProtKB-KW"/>
</dbReference>
<evidence type="ECO:0000313" key="13">
    <source>
        <dbReference type="Proteomes" id="UP000317355"/>
    </source>
</evidence>
<dbReference type="Pfam" id="PF18337">
    <property type="entry name" value="Tudor_RapA"/>
    <property type="match status" value="1"/>
</dbReference>
<dbReference type="Gene3D" id="2.30.30.930">
    <property type="match status" value="1"/>
</dbReference>
<dbReference type="InterPro" id="IPR040766">
    <property type="entry name" value="Tudor_2_RapA"/>
</dbReference>
<organism evidence="12 13">
    <name type="scientific">Sedimenticola thiotaurini</name>
    <dbReference type="NCBI Taxonomy" id="1543721"/>
    <lineage>
        <taxon>Bacteria</taxon>
        <taxon>Pseudomonadati</taxon>
        <taxon>Pseudomonadota</taxon>
        <taxon>Gammaproteobacteria</taxon>
        <taxon>Chromatiales</taxon>
        <taxon>Sedimenticolaceae</taxon>
        <taxon>Sedimenticola</taxon>
    </lineage>
</organism>
<dbReference type="Gene3D" id="3.40.50.10810">
    <property type="entry name" value="Tandem AAA-ATPase domain"/>
    <property type="match status" value="1"/>
</dbReference>
<dbReference type="InterPro" id="IPR014001">
    <property type="entry name" value="Helicase_ATP-bd"/>
</dbReference>
<evidence type="ECO:0000256" key="1">
    <source>
        <dbReference type="ARBA" id="ARBA00022741"/>
    </source>
</evidence>
<comment type="function">
    <text evidence="9">Transcription regulator that activates transcription by stimulating RNA polymerase (RNAP) recycling in case of stress conditions such as supercoiled DNA or high salt concentrations. Probably acts by releasing the RNAP, when it is trapped or immobilized on tightly supercoiled DNA. Does not activate transcription on linear DNA. Probably not involved in DNA repair.</text>
</comment>
<name>A0A558DAM0_9GAMM</name>
<dbReference type="SMART" id="SM00490">
    <property type="entry name" value="HELICc"/>
    <property type="match status" value="1"/>
</dbReference>
<dbReference type="NCBIfam" id="NF003426">
    <property type="entry name" value="PRK04914.1"/>
    <property type="match status" value="1"/>
</dbReference>
<evidence type="ECO:0000256" key="7">
    <source>
        <dbReference type="ARBA" id="ARBA00023159"/>
    </source>
</evidence>
<accession>A0A558DAM0</accession>